<dbReference type="EMBL" id="JBEDUW010000060">
    <property type="protein sequence ID" value="KAK9906923.1"/>
    <property type="molecule type" value="Genomic_DNA"/>
</dbReference>
<organism evidence="2 3">
    <name type="scientific">Rubus argutus</name>
    <name type="common">Southern blackberry</name>
    <dbReference type="NCBI Taxonomy" id="59490"/>
    <lineage>
        <taxon>Eukaryota</taxon>
        <taxon>Viridiplantae</taxon>
        <taxon>Streptophyta</taxon>
        <taxon>Embryophyta</taxon>
        <taxon>Tracheophyta</taxon>
        <taxon>Spermatophyta</taxon>
        <taxon>Magnoliopsida</taxon>
        <taxon>eudicotyledons</taxon>
        <taxon>Gunneridae</taxon>
        <taxon>Pentapetalae</taxon>
        <taxon>rosids</taxon>
        <taxon>fabids</taxon>
        <taxon>Rosales</taxon>
        <taxon>Rosaceae</taxon>
        <taxon>Rosoideae</taxon>
        <taxon>Rosoideae incertae sedis</taxon>
        <taxon>Rubus</taxon>
    </lineage>
</organism>
<protein>
    <submittedName>
        <fullName evidence="2">Uncharacterized protein</fullName>
    </submittedName>
</protein>
<comment type="caution">
    <text evidence="2">The sequence shown here is derived from an EMBL/GenBank/DDBJ whole genome shotgun (WGS) entry which is preliminary data.</text>
</comment>
<reference evidence="2 3" key="1">
    <citation type="journal article" date="2023" name="G3 (Bethesda)">
        <title>A chromosome-length genome assembly and annotation of blackberry (Rubus argutus, cv. 'Hillquist').</title>
        <authorList>
            <person name="Bruna T."/>
            <person name="Aryal R."/>
            <person name="Dudchenko O."/>
            <person name="Sargent D.J."/>
            <person name="Mead D."/>
            <person name="Buti M."/>
            <person name="Cavallini A."/>
            <person name="Hytonen T."/>
            <person name="Andres J."/>
            <person name="Pham M."/>
            <person name="Weisz D."/>
            <person name="Mascagni F."/>
            <person name="Usai G."/>
            <person name="Natali L."/>
            <person name="Bassil N."/>
            <person name="Fernandez G.E."/>
            <person name="Lomsadze A."/>
            <person name="Armour M."/>
            <person name="Olukolu B."/>
            <person name="Poorten T."/>
            <person name="Britton C."/>
            <person name="Davik J."/>
            <person name="Ashrafi H."/>
            <person name="Aiden E.L."/>
            <person name="Borodovsky M."/>
            <person name="Worthington M."/>
        </authorList>
    </citation>
    <scope>NUCLEOTIDE SEQUENCE [LARGE SCALE GENOMIC DNA]</scope>
    <source>
        <strain evidence="2">PI 553951</strain>
    </source>
</reference>
<evidence type="ECO:0000256" key="1">
    <source>
        <dbReference type="SAM" id="MobiDB-lite"/>
    </source>
</evidence>
<keyword evidence="3" id="KW-1185">Reference proteome</keyword>
<gene>
    <name evidence="2" type="ORF">M0R45_002604</name>
</gene>
<accession>A0AAW1VRY6</accession>
<feature type="region of interest" description="Disordered" evidence="1">
    <location>
        <begin position="1"/>
        <end position="22"/>
    </location>
</feature>
<evidence type="ECO:0000313" key="3">
    <source>
        <dbReference type="Proteomes" id="UP001457282"/>
    </source>
</evidence>
<feature type="region of interest" description="Disordered" evidence="1">
    <location>
        <begin position="145"/>
        <end position="167"/>
    </location>
</feature>
<sequence>MSRRLRRAQPSLSSNRRCYPLPSRDMPPSPCFLLSSTALLTRPPRHPASPISVRLSASSQFGITATMLDSAQHRRRAQRVRLDPPWSPLLLRHQAALQAVAVTKPVLCLDLVAPPASQSLPASTSLSLSSSLPAVEKLRKKKLEARDARLHEGAEMRERLHEMRSLS</sequence>
<proteinExistence type="predicted"/>
<dbReference type="AlphaFoldDB" id="A0AAW1VRY6"/>
<evidence type="ECO:0000313" key="2">
    <source>
        <dbReference type="EMBL" id="KAK9906923.1"/>
    </source>
</evidence>
<dbReference type="Proteomes" id="UP001457282">
    <property type="component" value="Unassembled WGS sequence"/>
</dbReference>
<name>A0AAW1VRY6_RUBAR</name>